<accession>A0AAU9D7T0</accession>
<dbReference type="EMBL" id="AP026802">
    <property type="protein sequence ID" value="BDR59608.1"/>
    <property type="molecule type" value="Genomic_DNA"/>
</dbReference>
<feature type="region of interest" description="Disordered" evidence="1">
    <location>
        <begin position="333"/>
        <end position="374"/>
    </location>
</feature>
<reference evidence="3 4" key="1">
    <citation type="journal article" date="2023" name="Microbiol. Spectr.">
        <title>Symbiosis of Carpenter Bees with Uncharacterized Lactic Acid Bacteria Showing NAD Auxotrophy.</title>
        <authorList>
            <person name="Kawasaki S."/>
            <person name="Ozawa K."/>
            <person name="Mori T."/>
            <person name="Yamamoto A."/>
            <person name="Ito M."/>
            <person name="Ohkuma M."/>
            <person name="Sakamoto M."/>
            <person name="Matsutani M."/>
        </authorList>
    </citation>
    <scope>NUCLEOTIDE SEQUENCE [LARGE SCALE GENOMIC DNA]</scope>
    <source>
        <strain evidence="3 4">XA3</strain>
    </source>
</reference>
<dbReference type="Proteomes" id="UP001321861">
    <property type="component" value="Chromosome"/>
</dbReference>
<feature type="region of interest" description="Disordered" evidence="1">
    <location>
        <begin position="1"/>
        <end position="30"/>
    </location>
</feature>
<keyword evidence="2" id="KW-1133">Transmembrane helix</keyword>
<keyword evidence="2" id="KW-0472">Membrane</keyword>
<sequence>MNLDSNEMNRHHYRRENNSKPSKKRSKDLAQNPLSPKVYVPLLIFGILVVIYAFWNPFSAPALTLGGKEAKLADFNHLKVTVVADGSEPAKSGARKVKIAFSGAQAKEPISVKDNLMIISNHGVLNFKTNDKYVDLSTGKDTISGLVYGVKLPTDHIAVQVFSDQQKLLKQTPFQPVTFPLEIKNLYLQGAIQKSADQPKIEVGIYLKNNNRYEDNALWDQVDEKSKQNQNVLNVSNGGIETTIKNTSIRYKLTPDEVIQTTFYTTSTKKSQVVTELKRYVDGEPIPKKLRFTWEIEFKDQKYSLIYQDDTGKMQKAALKEAKTGNFETFAKAREIPDPAPPTTTVKQPDSAASTSSSSAASSSAPTTSTLQSTASTEVQHRVLALLIKHWPTPLNQSQTKLFTLTSNNTGGNYTGVITYTYTTNNQINRIDVMNYDLKNDGAITYKSISQYSPSDFTGNIFSDVTNDMLNNYFSE</sequence>
<evidence type="ECO:0000256" key="1">
    <source>
        <dbReference type="SAM" id="MobiDB-lite"/>
    </source>
</evidence>
<gene>
    <name evidence="3" type="ORF">XA3_20490</name>
</gene>
<name>A0AAU9D7T0_9LACO</name>
<evidence type="ECO:0000313" key="3">
    <source>
        <dbReference type="EMBL" id="BDR59608.1"/>
    </source>
</evidence>
<keyword evidence="4" id="KW-1185">Reference proteome</keyword>
<feature type="compositionally biased region" description="Basic and acidic residues" evidence="1">
    <location>
        <begin position="7"/>
        <end position="18"/>
    </location>
</feature>
<proteinExistence type="predicted"/>
<dbReference type="AlphaFoldDB" id="A0AAU9D7T0"/>
<protein>
    <submittedName>
        <fullName evidence="3">Uncharacterized protein</fullName>
    </submittedName>
</protein>
<dbReference type="KEGG" id="xap:XA3_20490"/>
<organism evidence="3 4">
    <name type="scientific">Xylocopilactobacillus apicola</name>
    <dbReference type="NCBI Taxonomy" id="2932184"/>
    <lineage>
        <taxon>Bacteria</taxon>
        <taxon>Bacillati</taxon>
        <taxon>Bacillota</taxon>
        <taxon>Bacilli</taxon>
        <taxon>Lactobacillales</taxon>
        <taxon>Lactobacillaceae</taxon>
        <taxon>Xylocopilactobacillus</taxon>
    </lineage>
</organism>
<feature type="transmembrane region" description="Helical" evidence="2">
    <location>
        <begin position="38"/>
        <end position="55"/>
    </location>
</feature>
<evidence type="ECO:0000256" key="2">
    <source>
        <dbReference type="SAM" id="Phobius"/>
    </source>
</evidence>
<keyword evidence="2" id="KW-0812">Transmembrane</keyword>
<evidence type="ECO:0000313" key="4">
    <source>
        <dbReference type="Proteomes" id="UP001321861"/>
    </source>
</evidence>
<feature type="compositionally biased region" description="Low complexity" evidence="1">
    <location>
        <begin position="351"/>
        <end position="374"/>
    </location>
</feature>